<evidence type="ECO:0000313" key="1">
    <source>
        <dbReference type="EMBL" id="GHE81969.1"/>
    </source>
</evidence>
<accession>A0ABQ3IIL4</accession>
<evidence type="ECO:0000313" key="2">
    <source>
        <dbReference type="Proteomes" id="UP000605897"/>
    </source>
</evidence>
<organism evidence="1 2">
    <name type="scientific">Amycolatopsis deserti</name>
    <dbReference type="NCBI Taxonomy" id="185696"/>
    <lineage>
        <taxon>Bacteria</taxon>
        <taxon>Bacillati</taxon>
        <taxon>Actinomycetota</taxon>
        <taxon>Actinomycetes</taxon>
        <taxon>Pseudonocardiales</taxon>
        <taxon>Pseudonocardiaceae</taxon>
        <taxon>Amycolatopsis</taxon>
    </lineage>
</organism>
<gene>
    <name evidence="1" type="ORF">GCM10017786_10730</name>
</gene>
<comment type="caution">
    <text evidence="1">The sequence shown here is derived from an EMBL/GenBank/DDBJ whole genome shotgun (WGS) entry which is preliminary data.</text>
</comment>
<dbReference type="Proteomes" id="UP000605897">
    <property type="component" value="Unassembled WGS sequence"/>
</dbReference>
<dbReference type="RefSeq" id="WP_191243320.1">
    <property type="nucleotide sequence ID" value="NZ_BNAU01000001.1"/>
</dbReference>
<proteinExistence type="predicted"/>
<keyword evidence="2" id="KW-1185">Reference proteome</keyword>
<dbReference type="EMBL" id="BNAU01000001">
    <property type="protein sequence ID" value="GHE81969.1"/>
    <property type="molecule type" value="Genomic_DNA"/>
</dbReference>
<protein>
    <submittedName>
        <fullName evidence="1">Uncharacterized protein</fullName>
    </submittedName>
</protein>
<reference evidence="2" key="1">
    <citation type="journal article" date="2019" name="Int. J. Syst. Evol. Microbiol.">
        <title>The Global Catalogue of Microorganisms (GCM) 10K type strain sequencing project: providing services to taxonomists for standard genome sequencing and annotation.</title>
        <authorList>
            <consortium name="The Broad Institute Genomics Platform"/>
            <consortium name="The Broad Institute Genome Sequencing Center for Infectious Disease"/>
            <person name="Wu L."/>
            <person name="Ma J."/>
        </authorList>
    </citation>
    <scope>NUCLEOTIDE SEQUENCE [LARGE SCALE GENOMIC DNA]</scope>
    <source>
        <strain evidence="2">CGMCC 4.7677</strain>
    </source>
</reference>
<sequence length="59" mass="6596">MTDERCPRCQWPLSELLRGGSSHPVADGRLDYRRCVCGTWLLLVNGALAAATRRPRIEA</sequence>
<name>A0ABQ3IIL4_9PSEU</name>